<evidence type="ECO:0000313" key="1">
    <source>
        <dbReference type="EMBL" id="KAF3274711.1"/>
    </source>
</evidence>
<sequence>MINIPIDHGPDVRIRFLVPGPPETGETDRFLDGERVFANLQCTPPTPNLRNIVDYNTAPTHLQVWFFARQAAAETPTFPPSPVESGQASEELPNFYVEPSSRLPQLRSVPTYCFNATVQVKFCDPASATYPAPVACVDIYWHKGLDIADRKGNGLLFALTATRDETH</sequence>
<name>A0A7C8VDG2_ORBOL</name>
<dbReference type="EMBL" id="JAABOJ010000042">
    <property type="protein sequence ID" value="KAF3274711.1"/>
    <property type="molecule type" value="Genomic_DNA"/>
</dbReference>
<evidence type="ECO:0000313" key="2">
    <source>
        <dbReference type="Proteomes" id="UP000474640"/>
    </source>
</evidence>
<dbReference type="AlphaFoldDB" id="A0A7C8VDG2"/>
<organism evidence="1 2">
    <name type="scientific">Orbilia oligospora</name>
    <name type="common">Nematode-trapping fungus</name>
    <name type="synonym">Arthrobotrys oligospora</name>
    <dbReference type="NCBI Taxonomy" id="2813651"/>
    <lineage>
        <taxon>Eukaryota</taxon>
        <taxon>Fungi</taxon>
        <taxon>Dikarya</taxon>
        <taxon>Ascomycota</taxon>
        <taxon>Pezizomycotina</taxon>
        <taxon>Orbiliomycetes</taxon>
        <taxon>Orbiliales</taxon>
        <taxon>Orbiliaceae</taxon>
        <taxon>Orbilia</taxon>
    </lineage>
</organism>
<gene>
    <name evidence="1" type="ORF">TWF970_007696</name>
</gene>
<accession>A0A7C8VDG2</accession>
<dbReference type="Proteomes" id="UP000474640">
    <property type="component" value="Unassembled WGS sequence"/>
</dbReference>
<proteinExistence type="predicted"/>
<reference evidence="1 2" key="1">
    <citation type="submission" date="2020-01" db="EMBL/GenBank/DDBJ databases">
        <authorList>
            <person name="Palmer J.M."/>
        </authorList>
    </citation>
    <scope>NUCLEOTIDE SEQUENCE [LARGE SCALE GENOMIC DNA]</scope>
    <source>
        <strain evidence="1 2">TWF970</strain>
    </source>
</reference>
<protein>
    <submittedName>
        <fullName evidence="1">Uncharacterized protein</fullName>
    </submittedName>
</protein>
<comment type="caution">
    <text evidence="1">The sequence shown here is derived from an EMBL/GenBank/DDBJ whole genome shotgun (WGS) entry which is preliminary data.</text>
</comment>